<dbReference type="CDD" id="cd07377">
    <property type="entry name" value="WHTH_GntR"/>
    <property type="match status" value="1"/>
</dbReference>
<proteinExistence type="predicted"/>
<dbReference type="InterPro" id="IPR036390">
    <property type="entry name" value="WH_DNA-bd_sf"/>
</dbReference>
<dbReference type="GO" id="GO:0003677">
    <property type="term" value="F:DNA binding"/>
    <property type="evidence" value="ECO:0007669"/>
    <property type="project" value="UniProtKB-KW"/>
</dbReference>
<accession>A0AAN2BLI5</accession>
<evidence type="ECO:0000256" key="4">
    <source>
        <dbReference type="SAM" id="Coils"/>
    </source>
</evidence>
<name>A0AAN2BLI5_9GAMM</name>
<dbReference type="InterPro" id="IPR008920">
    <property type="entry name" value="TF_FadR/GntR_C"/>
</dbReference>
<dbReference type="GO" id="GO:0003700">
    <property type="term" value="F:DNA-binding transcription factor activity"/>
    <property type="evidence" value="ECO:0007669"/>
    <property type="project" value="InterPro"/>
</dbReference>
<feature type="domain" description="HTH gntR-type" evidence="5">
    <location>
        <begin position="18"/>
        <end position="85"/>
    </location>
</feature>
<dbReference type="Gene3D" id="1.10.10.10">
    <property type="entry name" value="Winged helix-like DNA-binding domain superfamily/Winged helix DNA-binding domain"/>
    <property type="match status" value="1"/>
</dbReference>
<reference evidence="6 7" key="1">
    <citation type="journal article" date="2022" name="IScience">
        <title>An ultrasensitive nanofiber-based assay for enzymatic hydrolysis and deep-sea microbial degradation of cellulose.</title>
        <authorList>
            <person name="Tsudome M."/>
            <person name="Tachioka M."/>
            <person name="Miyazaki M."/>
            <person name="Uchimura K."/>
            <person name="Tsuda M."/>
            <person name="Takaki Y."/>
            <person name="Deguchi S."/>
        </authorList>
    </citation>
    <scope>NUCLEOTIDE SEQUENCE [LARGE SCALE GENOMIC DNA]</scope>
    <source>
        <strain evidence="6 7">GE09</strain>
    </source>
</reference>
<dbReference type="SMART" id="SM00345">
    <property type="entry name" value="HTH_GNTR"/>
    <property type="match status" value="1"/>
</dbReference>
<dbReference type="InterPro" id="IPR011711">
    <property type="entry name" value="GntR_C"/>
</dbReference>
<evidence type="ECO:0000256" key="3">
    <source>
        <dbReference type="ARBA" id="ARBA00023163"/>
    </source>
</evidence>
<dbReference type="Pfam" id="PF07729">
    <property type="entry name" value="FCD"/>
    <property type="match status" value="1"/>
</dbReference>
<organism evidence="6 7">
    <name type="scientific">Marinagarivorans cellulosilyticus</name>
    <dbReference type="NCBI Taxonomy" id="2721545"/>
    <lineage>
        <taxon>Bacteria</taxon>
        <taxon>Pseudomonadati</taxon>
        <taxon>Pseudomonadota</taxon>
        <taxon>Gammaproteobacteria</taxon>
        <taxon>Cellvibrionales</taxon>
        <taxon>Cellvibrionaceae</taxon>
        <taxon>Marinagarivorans</taxon>
    </lineage>
</organism>
<dbReference type="PANTHER" id="PTHR43537:SF24">
    <property type="entry name" value="GLUCONATE OPERON TRANSCRIPTIONAL REPRESSOR"/>
    <property type="match status" value="1"/>
</dbReference>
<keyword evidence="4" id="KW-0175">Coiled coil</keyword>
<dbReference type="InterPro" id="IPR036388">
    <property type="entry name" value="WH-like_DNA-bd_sf"/>
</dbReference>
<feature type="coiled-coil region" evidence="4">
    <location>
        <begin position="111"/>
        <end position="138"/>
    </location>
</feature>
<dbReference type="SMART" id="SM00895">
    <property type="entry name" value="FCD"/>
    <property type="match status" value="1"/>
</dbReference>
<dbReference type="InterPro" id="IPR000524">
    <property type="entry name" value="Tscrpt_reg_HTH_GntR"/>
</dbReference>
<keyword evidence="2" id="KW-0238">DNA-binding</keyword>
<keyword evidence="7" id="KW-1185">Reference proteome</keyword>
<evidence type="ECO:0000313" key="7">
    <source>
        <dbReference type="Proteomes" id="UP001320119"/>
    </source>
</evidence>
<protein>
    <recommendedName>
        <fullName evidence="5">HTH gntR-type domain-containing protein</fullName>
    </recommendedName>
</protein>
<evidence type="ECO:0000313" key="6">
    <source>
        <dbReference type="EMBL" id="BCD99124.1"/>
    </source>
</evidence>
<evidence type="ECO:0000256" key="2">
    <source>
        <dbReference type="ARBA" id="ARBA00023125"/>
    </source>
</evidence>
<dbReference type="Gene3D" id="1.20.120.530">
    <property type="entry name" value="GntR ligand-binding domain-like"/>
    <property type="match status" value="1"/>
</dbReference>
<keyword evidence="1" id="KW-0805">Transcription regulation</keyword>
<dbReference type="RefSeq" id="WP_236984072.1">
    <property type="nucleotide sequence ID" value="NZ_AP023086.1"/>
</dbReference>
<dbReference type="AlphaFoldDB" id="A0AAN2BLI5"/>
<keyword evidence="3" id="KW-0804">Transcription</keyword>
<dbReference type="KEGG" id="marq:MARGE09_P3325"/>
<evidence type="ECO:0000259" key="5">
    <source>
        <dbReference type="PROSITE" id="PS50949"/>
    </source>
</evidence>
<dbReference type="Proteomes" id="UP001320119">
    <property type="component" value="Chromosome"/>
</dbReference>
<dbReference type="Pfam" id="PF00392">
    <property type="entry name" value="GntR"/>
    <property type="match status" value="1"/>
</dbReference>
<dbReference type="SUPFAM" id="SSF48008">
    <property type="entry name" value="GntR ligand-binding domain-like"/>
    <property type="match status" value="1"/>
</dbReference>
<dbReference type="EMBL" id="AP023086">
    <property type="protein sequence ID" value="BCD99124.1"/>
    <property type="molecule type" value="Genomic_DNA"/>
</dbReference>
<gene>
    <name evidence="6" type="ORF">MARGE09_P3325</name>
</gene>
<dbReference type="SUPFAM" id="SSF46785">
    <property type="entry name" value="Winged helix' DNA-binding domain"/>
    <property type="match status" value="1"/>
</dbReference>
<evidence type="ECO:0000256" key="1">
    <source>
        <dbReference type="ARBA" id="ARBA00023015"/>
    </source>
</evidence>
<sequence length="234" mass="26773">MNNLAEQYSDDAIEKEGISRVEWVYRTLKQSILTNEFYPGYQALEPELAKNLGVSRTPVREALIRLENERLIELIPRRGMRVIPLVPEDMWEIYQLLTSLEVTAVEILARKRPARAELAELEQAIDDMETSLSKDNREAWANADDRFHRLLVENCGNNRLALMAATLRDQAHRARLVTLKLREKSTQSTKDHRSVLEAIISGDWATATQTHEAHRRNAAAALVGILEDFKLPHL</sequence>
<dbReference type="PROSITE" id="PS50949">
    <property type="entry name" value="HTH_GNTR"/>
    <property type="match status" value="1"/>
</dbReference>
<dbReference type="PANTHER" id="PTHR43537">
    <property type="entry name" value="TRANSCRIPTIONAL REGULATOR, GNTR FAMILY"/>
    <property type="match status" value="1"/>
</dbReference>